<keyword evidence="1" id="KW-0689">Ribosomal protein</keyword>
<protein>
    <submittedName>
        <fullName evidence="1">LSU ribosomal protein L41E</fullName>
    </submittedName>
</protein>
<evidence type="ECO:0000313" key="1">
    <source>
        <dbReference type="EMBL" id="EOD42503.1"/>
    </source>
</evidence>
<dbReference type="Proteomes" id="UP000053279">
    <property type="component" value="Unassembled WGS sequence"/>
</dbReference>
<organism evidence="1 2">
    <name type="scientific">Nanobsidianus stetteri</name>
    <dbReference type="NCBI Taxonomy" id="1294122"/>
    <lineage>
        <taxon>Archaea</taxon>
        <taxon>Nanobdellota</taxon>
        <taxon>Candidatus Nanoarchaeia</taxon>
        <taxon>Nanoarchaeales</taxon>
        <taxon>Nanopusillaceae</taxon>
        <taxon>Candidatus Nanobsidianus</taxon>
    </lineage>
</organism>
<keyword evidence="2" id="KW-1185">Reference proteome</keyword>
<comment type="caution">
    <text evidence="1">The sequence shown here is derived from an EMBL/GenBank/DDBJ whole genome shotgun (WGS) entry which is preliminary data.</text>
</comment>
<name>R1E4G0_NANST</name>
<evidence type="ECO:0000313" key="2">
    <source>
        <dbReference type="Proteomes" id="UP000053279"/>
    </source>
</evidence>
<gene>
    <name evidence="1" type="ORF">Nst1_233</name>
</gene>
<dbReference type="GO" id="GO:0005840">
    <property type="term" value="C:ribosome"/>
    <property type="evidence" value="ECO:0007669"/>
    <property type="project" value="UniProtKB-KW"/>
</dbReference>
<keyword evidence="1" id="KW-0687">Ribonucleoprotein</keyword>
<proteinExistence type="predicted"/>
<dbReference type="EMBL" id="APJZ01000002">
    <property type="protein sequence ID" value="EOD42503.1"/>
    <property type="molecule type" value="Genomic_DNA"/>
</dbReference>
<sequence>MRRSSRRWKKYLRSRWKWQRRRIREEKRLRKIARMRAL</sequence>
<accession>R1E4G0</accession>
<reference evidence="1 2" key="1">
    <citation type="submission" date="2013-02" db="EMBL/GenBank/DDBJ databases">
        <title>Insights into archaeal evolution and symbiosis from the genomes of a Nanoarchaeon and its crenarchaeal host from Yellowstone National Park.</title>
        <authorList>
            <person name="Podar M."/>
            <person name="Makarova K.S."/>
            <person name="Graham D.E."/>
            <person name="Wolf Y.I."/>
            <person name="Koonin E.V."/>
            <person name="Reysenbach A.-L."/>
        </authorList>
    </citation>
    <scope>NUCLEOTIDE SEQUENCE [LARGE SCALE GENOMIC DNA]</scope>
</reference>
<dbReference type="AlphaFoldDB" id="R1E4G0"/>